<reference evidence="2" key="3">
    <citation type="submission" date="2015-06" db="UniProtKB">
        <authorList>
            <consortium name="EnsemblMetazoa"/>
        </authorList>
    </citation>
    <scope>IDENTIFICATION</scope>
</reference>
<dbReference type="AlphaFoldDB" id="R7VCV8"/>
<evidence type="ECO:0000313" key="3">
    <source>
        <dbReference type="Proteomes" id="UP000014760"/>
    </source>
</evidence>
<name>R7VCV8_CAPTE</name>
<dbReference type="EMBL" id="KB293180">
    <property type="protein sequence ID" value="ELU16402.1"/>
    <property type="molecule type" value="Genomic_DNA"/>
</dbReference>
<gene>
    <name evidence="1" type="ORF">CAPTEDRAFT_213623</name>
</gene>
<dbReference type="HOGENOM" id="CLU_1994760_0_0_1"/>
<dbReference type="EnsemblMetazoa" id="CapteT213623">
    <property type="protein sequence ID" value="CapteP213623"/>
    <property type="gene ID" value="CapteG213623"/>
</dbReference>
<dbReference type="Proteomes" id="UP000014760">
    <property type="component" value="Unassembled WGS sequence"/>
</dbReference>
<proteinExistence type="predicted"/>
<reference evidence="1 3" key="2">
    <citation type="journal article" date="2013" name="Nature">
        <title>Insights into bilaterian evolution from three spiralian genomes.</title>
        <authorList>
            <person name="Simakov O."/>
            <person name="Marletaz F."/>
            <person name="Cho S.J."/>
            <person name="Edsinger-Gonzales E."/>
            <person name="Havlak P."/>
            <person name="Hellsten U."/>
            <person name="Kuo D.H."/>
            <person name="Larsson T."/>
            <person name="Lv J."/>
            <person name="Arendt D."/>
            <person name="Savage R."/>
            <person name="Osoegawa K."/>
            <person name="de Jong P."/>
            <person name="Grimwood J."/>
            <person name="Chapman J.A."/>
            <person name="Shapiro H."/>
            <person name="Aerts A."/>
            <person name="Otillar R.P."/>
            <person name="Terry A.Y."/>
            <person name="Boore J.L."/>
            <person name="Grigoriev I.V."/>
            <person name="Lindberg D.R."/>
            <person name="Seaver E.C."/>
            <person name="Weisblat D.A."/>
            <person name="Putnam N.H."/>
            <person name="Rokhsar D.S."/>
        </authorList>
    </citation>
    <scope>NUCLEOTIDE SEQUENCE</scope>
    <source>
        <strain evidence="1 3">I ESC-2004</strain>
    </source>
</reference>
<evidence type="ECO:0000313" key="2">
    <source>
        <dbReference type="EnsemblMetazoa" id="CapteP213623"/>
    </source>
</evidence>
<reference evidence="3" key="1">
    <citation type="submission" date="2012-12" db="EMBL/GenBank/DDBJ databases">
        <authorList>
            <person name="Hellsten U."/>
            <person name="Grimwood J."/>
            <person name="Chapman J.A."/>
            <person name="Shapiro H."/>
            <person name="Aerts A."/>
            <person name="Otillar R.P."/>
            <person name="Terry A.Y."/>
            <person name="Boore J.L."/>
            <person name="Simakov O."/>
            <person name="Marletaz F."/>
            <person name="Cho S.-J."/>
            <person name="Edsinger-Gonzales E."/>
            <person name="Havlak P."/>
            <person name="Kuo D.-H."/>
            <person name="Larsson T."/>
            <person name="Lv J."/>
            <person name="Arendt D."/>
            <person name="Savage R."/>
            <person name="Osoegawa K."/>
            <person name="de Jong P."/>
            <person name="Lindberg D.R."/>
            <person name="Seaver E.C."/>
            <person name="Weisblat D.A."/>
            <person name="Putnam N.H."/>
            <person name="Grigoriev I.V."/>
            <person name="Rokhsar D.S."/>
        </authorList>
    </citation>
    <scope>NUCLEOTIDE SEQUENCE</scope>
    <source>
        <strain evidence="3">I ESC-2004</strain>
    </source>
</reference>
<protein>
    <submittedName>
        <fullName evidence="1 2">Uncharacterized protein</fullName>
    </submittedName>
</protein>
<dbReference type="EMBL" id="AMQN01000610">
    <property type="status" value="NOT_ANNOTATED_CDS"/>
    <property type="molecule type" value="Genomic_DNA"/>
</dbReference>
<sequence length="125" mass="14152">MRHALTPFTWIYKVIFVKCGCIRGKTDMISASALTHCGRNRDNTVLLKAFRNYKVSSFRKFLATPKNSVQIALETIRTVNCYNPTPSSPDQSGSRQKLVINVSKNSQPVLELDDKLYQISGKTRQ</sequence>
<accession>R7VCV8</accession>
<evidence type="ECO:0000313" key="1">
    <source>
        <dbReference type="EMBL" id="ELU16402.1"/>
    </source>
</evidence>
<keyword evidence="3" id="KW-1185">Reference proteome</keyword>
<organism evidence="1">
    <name type="scientific">Capitella teleta</name>
    <name type="common">Polychaete worm</name>
    <dbReference type="NCBI Taxonomy" id="283909"/>
    <lineage>
        <taxon>Eukaryota</taxon>
        <taxon>Metazoa</taxon>
        <taxon>Spiralia</taxon>
        <taxon>Lophotrochozoa</taxon>
        <taxon>Annelida</taxon>
        <taxon>Polychaeta</taxon>
        <taxon>Sedentaria</taxon>
        <taxon>Scolecida</taxon>
        <taxon>Capitellidae</taxon>
        <taxon>Capitella</taxon>
    </lineage>
</organism>